<name>K0TJ04_THAOC</name>
<feature type="non-terminal residue" evidence="2">
    <location>
        <position position="1"/>
    </location>
</feature>
<feature type="compositionally biased region" description="Basic and acidic residues" evidence="1">
    <location>
        <begin position="171"/>
        <end position="186"/>
    </location>
</feature>
<feature type="compositionally biased region" description="Low complexity" evidence="1">
    <location>
        <begin position="111"/>
        <end position="123"/>
    </location>
</feature>
<dbReference type="AlphaFoldDB" id="K0TJ04"/>
<keyword evidence="3" id="KW-1185">Reference proteome</keyword>
<sequence>LAHQDRRVESDVELQIDPPNTRGHHQARARARGRGDADQQPVYRAVDRDRDRGHQDRREGRSIGAIRVAERVVERQPFARRRRGGGAVASHPYPRDFRRRLVLRSDKLLPRRGFSPLLPSSPSVSGTRTPSEIMAATPSPNRRDVLVESRRRLHRRQQLGRDRAEQQPGREVLERARDQFVDRDMQTDQAEEEH</sequence>
<evidence type="ECO:0000313" key="2">
    <source>
        <dbReference type="EMBL" id="EJK73826.1"/>
    </source>
</evidence>
<dbReference type="EMBL" id="AGNL01004185">
    <property type="protein sequence ID" value="EJK73826.1"/>
    <property type="molecule type" value="Genomic_DNA"/>
</dbReference>
<accession>K0TJ04</accession>
<gene>
    <name evidence="2" type="ORF">THAOC_04530</name>
</gene>
<feature type="compositionally biased region" description="Basic and acidic residues" evidence="1">
    <location>
        <begin position="1"/>
        <end position="10"/>
    </location>
</feature>
<feature type="compositionally biased region" description="Basic and acidic residues" evidence="1">
    <location>
        <begin position="45"/>
        <end position="61"/>
    </location>
</feature>
<feature type="region of interest" description="Disordered" evidence="1">
    <location>
        <begin position="111"/>
        <end position="194"/>
    </location>
</feature>
<organism evidence="2 3">
    <name type="scientific">Thalassiosira oceanica</name>
    <name type="common">Marine diatom</name>
    <dbReference type="NCBI Taxonomy" id="159749"/>
    <lineage>
        <taxon>Eukaryota</taxon>
        <taxon>Sar</taxon>
        <taxon>Stramenopiles</taxon>
        <taxon>Ochrophyta</taxon>
        <taxon>Bacillariophyta</taxon>
        <taxon>Coscinodiscophyceae</taxon>
        <taxon>Thalassiosirophycidae</taxon>
        <taxon>Thalassiosirales</taxon>
        <taxon>Thalassiosiraceae</taxon>
        <taxon>Thalassiosira</taxon>
    </lineage>
</organism>
<feature type="compositionally biased region" description="Basic residues" evidence="1">
    <location>
        <begin position="22"/>
        <end position="32"/>
    </location>
</feature>
<proteinExistence type="predicted"/>
<dbReference type="Proteomes" id="UP000266841">
    <property type="component" value="Unassembled WGS sequence"/>
</dbReference>
<feature type="compositionally biased region" description="Basic and acidic residues" evidence="1">
    <location>
        <begin position="141"/>
        <end position="150"/>
    </location>
</feature>
<protein>
    <submittedName>
        <fullName evidence="2">Uncharacterized protein</fullName>
    </submittedName>
</protein>
<evidence type="ECO:0000256" key="1">
    <source>
        <dbReference type="SAM" id="MobiDB-lite"/>
    </source>
</evidence>
<comment type="caution">
    <text evidence="2">The sequence shown here is derived from an EMBL/GenBank/DDBJ whole genome shotgun (WGS) entry which is preliminary data.</text>
</comment>
<evidence type="ECO:0000313" key="3">
    <source>
        <dbReference type="Proteomes" id="UP000266841"/>
    </source>
</evidence>
<reference evidence="2 3" key="1">
    <citation type="journal article" date="2012" name="Genome Biol.">
        <title>Genome and low-iron response of an oceanic diatom adapted to chronic iron limitation.</title>
        <authorList>
            <person name="Lommer M."/>
            <person name="Specht M."/>
            <person name="Roy A.S."/>
            <person name="Kraemer L."/>
            <person name="Andreson R."/>
            <person name="Gutowska M.A."/>
            <person name="Wolf J."/>
            <person name="Bergner S.V."/>
            <person name="Schilhabel M.B."/>
            <person name="Klostermeier U.C."/>
            <person name="Beiko R.G."/>
            <person name="Rosenstiel P."/>
            <person name="Hippler M."/>
            <person name="Laroche J."/>
        </authorList>
    </citation>
    <scope>NUCLEOTIDE SEQUENCE [LARGE SCALE GENOMIC DNA]</scope>
    <source>
        <strain evidence="2 3">CCMP1005</strain>
    </source>
</reference>
<feature type="region of interest" description="Disordered" evidence="1">
    <location>
        <begin position="1"/>
        <end position="63"/>
    </location>
</feature>